<dbReference type="PANTHER" id="PTHR28112">
    <property type="entry name" value="SRP-INDEPENDENT TARGETING PROTEIN 3"/>
    <property type="match status" value="1"/>
</dbReference>
<dbReference type="GO" id="GO:0005783">
    <property type="term" value="C:endoplasmic reticulum"/>
    <property type="evidence" value="ECO:0007669"/>
    <property type="project" value="InterPro"/>
</dbReference>
<dbReference type="Proteomes" id="UP000193411">
    <property type="component" value="Unassembled WGS sequence"/>
</dbReference>
<evidence type="ECO:0000256" key="1">
    <source>
        <dbReference type="SAM" id="MobiDB-lite"/>
    </source>
</evidence>
<accession>A0A1Y2I6A8</accession>
<dbReference type="OrthoDB" id="18139at2759"/>
<gene>
    <name evidence="3" type="ORF">BCR44DRAFT_42723</name>
</gene>
<dbReference type="GO" id="GO:0005739">
    <property type="term" value="C:mitochondrion"/>
    <property type="evidence" value="ECO:0007669"/>
    <property type="project" value="TreeGrafter"/>
</dbReference>
<feature type="compositionally biased region" description="Basic and acidic residues" evidence="1">
    <location>
        <begin position="168"/>
        <end position="186"/>
    </location>
</feature>
<evidence type="ECO:0000313" key="4">
    <source>
        <dbReference type="Proteomes" id="UP000193411"/>
    </source>
</evidence>
<protein>
    <submittedName>
        <fullName evidence="3">Inorganic phosphate transporter Pho88</fullName>
    </submittedName>
</protein>
<feature type="transmembrane region" description="Helical" evidence="2">
    <location>
        <begin position="31"/>
        <end position="51"/>
    </location>
</feature>
<keyword evidence="4" id="KW-1185">Reference proteome</keyword>
<feature type="transmembrane region" description="Helical" evidence="2">
    <location>
        <begin position="7"/>
        <end position="25"/>
    </location>
</feature>
<keyword evidence="2" id="KW-1133">Transmembrane helix</keyword>
<dbReference type="EMBL" id="MCFL01000002">
    <property type="protein sequence ID" value="ORZ41022.1"/>
    <property type="molecule type" value="Genomic_DNA"/>
</dbReference>
<dbReference type="Pfam" id="PF10032">
    <property type="entry name" value="Pho88"/>
    <property type="match status" value="1"/>
</dbReference>
<sequence length="186" mass="20390">MSGFGAIANFAFVMGIMQAVQYFKIGEGENHLLYIRIAYAASQILVALAIMDLKRRIIAKNDETKMSWRLASAAGGAKVFGTIKEYDLEQQASLMKQHLTGAVLITAIHLWGGYLQPILLQVFMPWKTFATGPLFSLYYLGKPAEGDLKRPFAQQSPFGGLVSAPEEGDTKAEGKKAAVKDTKKTK</sequence>
<reference evidence="3 4" key="1">
    <citation type="submission" date="2016-07" db="EMBL/GenBank/DDBJ databases">
        <title>Pervasive Adenine N6-methylation of Active Genes in Fungi.</title>
        <authorList>
            <consortium name="DOE Joint Genome Institute"/>
            <person name="Mondo S.J."/>
            <person name="Dannebaum R.O."/>
            <person name="Kuo R.C."/>
            <person name="Labutti K."/>
            <person name="Haridas S."/>
            <person name="Kuo A."/>
            <person name="Salamov A."/>
            <person name="Ahrendt S.R."/>
            <person name="Lipzen A."/>
            <person name="Sullivan W."/>
            <person name="Andreopoulos W.B."/>
            <person name="Clum A."/>
            <person name="Lindquist E."/>
            <person name="Daum C."/>
            <person name="Ramamoorthy G.K."/>
            <person name="Gryganskyi A."/>
            <person name="Culley D."/>
            <person name="Magnuson J.K."/>
            <person name="James T.Y."/>
            <person name="O'Malley M.A."/>
            <person name="Stajich J.E."/>
            <person name="Spatafora J.W."/>
            <person name="Visel A."/>
            <person name="Grigoriev I.V."/>
        </authorList>
    </citation>
    <scope>NUCLEOTIDE SEQUENCE [LARGE SCALE GENOMIC DNA]</scope>
    <source>
        <strain evidence="3 4">PL171</strain>
    </source>
</reference>
<dbReference type="InterPro" id="IPR012098">
    <property type="entry name" value="SND3_fun"/>
</dbReference>
<evidence type="ECO:0000256" key="2">
    <source>
        <dbReference type="SAM" id="Phobius"/>
    </source>
</evidence>
<organism evidence="3 4">
    <name type="scientific">Catenaria anguillulae PL171</name>
    <dbReference type="NCBI Taxonomy" id="765915"/>
    <lineage>
        <taxon>Eukaryota</taxon>
        <taxon>Fungi</taxon>
        <taxon>Fungi incertae sedis</taxon>
        <taxon>Blastocladiomycota</taxon>
        <taxon>Blastocladiomycetes</taxon>
        <taxon>Blastocladiales</taxon>
        <taxon>Catenariaceae</taxon>
        <taxon>Catenaria</taxon>
    </lineage>
</organism>
<dbReference type="STRING" id="765915.A0A1Y2I6A8"/>
<evidence type="ECO:0000313" key="3">
    <source>
        <dbReference type="EMBL" id="ORZ41022.1"/>
    </source>
</evidence>
<feature type="region of interest" description="Disordered" evidence="1">
    <location>
        <begin position="157"/>
        <end position="186"/>
    </location>
</feature>
<proteinExistence type="predicted"/>
<name>A0A1Y2I6A8_9FUNG</name>
<keyword evidence="2" id="KW-0812">Transmembrane</keyword>
<keyword evidence="2" id="KW-0472">Membrane</keyword>
<dbReference type="PANTHER" id="PTHR28112:SF1">
    <property type="entry name" value="SRP-INDEPENDENT TARGETING PROTEIN 3"/>
    <property type="match status" value="1"/>
</dbReference>
<dbReference type="AlphaFoldDB" id="A0A1Y2I6A8"/>
<dbReference type="GO" id="GO:0045047">
    <property type="term" value="P:protein targeting to ER"/>
    <property type="evidence" value="ECO:0007669"/>
    <property type="project" value="InterPro"/>
</dbReference>
<comment type="caution">
    <text evidence="3">The sequence shown here is derived from an EMBL/GenBank/DDBJ whole genome shotgun (WGS) entry which is preliminary data.</text>
</comment>